<accession>A0A2A7B990</accession>
<evidence type="ECO:0000313" key="2">
    <source>
        <dbReference type="Proteomes" id="UP000220904"/>
    </source>
</evidence>
<gene>
    <name evidence="1" type="ORF">CHR60_02190</name>
</gene>
<dbReference type="Pfam" id="PF06810">
    <property type="entry name" value="Phage_scaffold"/>
    <property type="match status" value="1"/>
</dbReference>
<proteinExistence type="predicted"/>
<dbReference type="AlphaFoldDB" id="A0A2A7B990"/>
<comment type="caution">
    <text evidence="1">The sequence shown here is derived from an EMBL/GenBank/DDBJ whole genome shotgun (WGS) entry which is preliminary data.</text>
</comment>
<name>A0A2A7B990_9FIRM</name>
<evidence type="ECO:0000313" key="1">
    <source>
        <dbReference type="EMBL" id="PDX87852.1"/>
    </source>
</evidence>
<dbReference type="OrthoDB" id="2365850at2"/>
<dbReference type="Proteomes" id="UP000220904">
    <property type="component" value="Unassembled WGS sequence"/>
</dbReference>
<dbReference type="EMBL" id="NOUV01000005">
    <property type="protein sequence ID" value="PDX87852.1"/>
    <property type="molecule type" value="Genomic_DNA"/>
</dbReference>
<evidence type="ECO:0008006" key="3">
    <source>
        <dbReference type="Google" id="ProtNLM"/>
    </source>
</evidence>
<reference evidence="1 2" key="1">
    <citation type="journal article" date="2017" name="Front. Microbiol.">
        <title>New Insights into the Diversity of the Genus Faecalibacterium.</title>
        <authorList>
            <person name="Benevides L."/>
            <person name="Burman S."/>
            <person name="Martin R."/>
            <person name="Robert V."/>
            <person name="Thomas M."/>
            <person name="Miquel S."/>
            <person name="Chain F."/>
            <person name="Sokol H."/>
            <person name="Bermudez-Humaran L.G."/>
            <person name="Morrison M."/>
            <person name="Langella P."/>
            <person name="Azevedo V.A."/>
            <person name="Chatel J.M."/>
            <person name="Soares S."/>
        </authorList>
    </citation>
    <scope>NUCLEOTIDE SEQUENCE [LARGE SCALE GENOMIC DNA]</scope>
    <source>
        <strain evidence="1 2">AHMP21</strain>
    </source>
</reference>
<sequence length="208" mass="22775">MTKEKLLEWGLTEEQATKVMEGLNGSFVTKARFNEVNTELTAAKNTIKERDTQLETLKKASGDTKALQDQITQLQADNKKKDTDHAAELKNLKISNAVELALTGAKAKNNTAVKALLVDFIGKAELAEDGTVKGLDDEVKKLVEGKDTAFLFEKSTGTKFKGAKSAEKGDGAEGGMTLEKLKAMNPLDRYNYSVNHPDEYKELYGGNE</sequence>
<dbReference type="InterPro" id="IPR009636">
    <property type="entry name" value="SCAF"/>
</dbReference>
<protein>
    <recommendedName>
        <fullName evidence="3">Phage minor structural protein GP20</fullName>
    </recommendedName>
</protein>
<organism evidence="1 2">
    <name type="scientific">Faecalibacterium prausnitzii</name>
    <dbReference type="NCBI Taxonomy" id="853"/>
    <lineage>
        <taxon>Bacteria</taxon>
        <taxon>Bacillati</taxon>
        <taxon>Bacillota</taxon>
        <taxon>Clostridia</taxon>
        <taxon>Eubacteriales</taxon>
        <taxon>Oscillospiraceae</taxon>
        <taxon>Faecalibacterium</taxon>
    </lineage>
</organism>
<dbReference type="RefSeq" id="WP_097791515.1">
    <property type="nucleotide sequence ID" value="NZ_NOUV01000005.1"/>
</dbReference>